<evidence type="ECO:0000313" key="3">
    <source>
        <dbReference type="EMBL" id="RWA05428.1"/>
    </source>
</evidence>
<dbReference type="Proteomes" id="UP000286045">
    <property type="component" value="Unassembled WGS sequence"/>
</dbReference>
<name>A0A439CTC6_9PEZI</name>
<feature type="signal peptide" evidence="2">
    <location>
        <begin position="1"/>
        <end position="25"/>
    </location>
</feature>
<keyword evidence="1" id="KW-1133">Transmembrane helix</keyword>
<sequence>MACLGASPILVGLAVVSWLVPLASLIAPATLTIDSVSTTSNKLQDIAGINFATGPLARVVYATETQDGLWPTEAGYGGSSQPLVRLALATALQGEIPNIPSPGVNSSYQLSFQAPSVRCKPTYKDILKGFDAAMGPGCRFPGETGTPNSYYGCINSYNYLAWVPSDDTIVPFAKDSMYTSGAPLPITGRGFAALFFQSNVYSYLGGVRKAIAEPATIFVAVDRSVQYSDWSVLNCSLWNTTYTVDFDFLPTASGPQSISVVRTVDINPVSVVWKIEKQQNGKQGEEFLNSPVFSYTALMECLGRVLVSSISQDPVDGLLHDFGNALQSDAAYTEEMFPVYNATIITYPVSPAYHRTVLSALQSSSFNRPLGDVIEEMFQNMTLALFSKPTFLTEGAERMPTNVTFRPLENVYVYQPANLLLAYSLAVGFSVVAASLGLLSIWSSQAAYSFKFSTVMRTTCDYKTESLIPGAYRSGADHLLHNLRRLEIQIGADTTTLTENDEARGRANPDTNSMAILLRHESTQSLPGAGIQQ</sequence>
<keyword evidence="1" id="KW-0472">Membrane</keyword>
<keyword evidence="2" id="KW-0732">Signal</keyword>
<dbReference type="STRING" id="363999.A0A439CTC6"/>
<evidence type="ECO:0000313" key="4">
    <source>
        <dbReference type="Proteomes" id="UP000286045"/>
    </source>
</evidence>
<feature type="chain" id="PRO_5019585013" evidence="2">
    <location>
        <begin position="26"/>
        <end position="533"/>
    </location>
</feature>
<dbReference type="PANTHER" id="PTHR35041:SF6">
    <property type="entry name" value="FORMYLMETHIONINE DEFORMYLASE-LIKE PROTEIN-RELATED"/>
    <property type="match status" value="1"/>
</dbReference>
<feature type="transmembrane region" description="Helical" evidence="1">
    <location>
        <begin position="420"/>
        <end position="442"/>
    </location>
</feature>
<keyword evidence="1" id="KW-0812">Transmembrane</keyword>
<protein>
    <submittedName>
        <fullName evidence="3">Uncharacterized protein</fullName>
    </submittedName>
</protein>
<evidence type="ECO:0000256" key="2">
    <source>
        <dbReference type="SAM" id="SignalP"/>
    </source>
</evidence>
<organism evidence="3 4">
    <name type="scientific">Xylaria grammica</name>
    <dbReference type="NCBI Taxonomy" id="363999"/>
    <lineage>
        <taxon>Eukaryota</taxon>
        <taxon>Fungi</taxon>
        <taxon>Dikarya</taxon>
        <taxon>Ascomycota</taxon>
        <taxon>Pezizomycotina</taxon>
        <taxon>Sordariomycetes</taxon>
        <taxon>Xylariomycetidae</taxon>
        <taxon>Xylariales</taxon>
        <taxon>Xylariaceae</taxon>
        <taxon>Xylaria</taxon>
    </lineage>
</organism>
<gene>
    <name evidence="3" type="ORF">EKO27_g9680</name>
</gene>
<reference evidence="3 4" key="1">
    <citation type="submission" date="2018-12" db="EMBL/GenBank/DDBJ databases">
        <title>Draft genome sequence of Xylaria grammica IHI A82.</title>
        <authorList>
            <person name="Buettner E."/>
            <person name="Kellner H."/>
        </authorList>
    </citation>
    <scope>NUCLEOTIDE SEQUENCE [LARGE SCALE GENOMIC DNA]</scope>
    <source>
        <strain evidence="3 4">IHI A82</strain>
    </source>
</reference>
<dbReference type="PANTHER" id="PTHR35041">
    <property type="entry name" value="MEDIATOR OF RNA POLYMERASE II TRANSCRIPTION SUBUNIT 1"/>
    <property type="match status" value="1"/>
</dbReference>
<dbReference type="EMBL" id="RYZI01000441">
    <property type="protein sequence ID" value="RWA05428.1"/>
    <property type="molecule type" value="Genomic_DNA"/>
</dbReference>
<comment type="caution">
    <text evidence="3">The sequence shown here is derived from an EMBL/GenBank/DDBJ whole genome shotgun (WGS) entry which is preliminary data.</text>
</comment>
<accession>A0A439CTC6</accession>
<keyword evidence="4" id="KW-1185">Reference proteome</keyword>
<proteinExistence type="predicted"/>
<evidence type="ECO:0000256" key="1">
    <source>
        <dbReference type="SAM" id="Phobius"/>
    </source>
</evidence>
<dbReference type="AlphaFoldDB" id="A0A439CTC6"/>